<proteinExistence type="predicted"/>
<comment type="caution">
    <text evidence="1">The sequence shown here is derived from an EMBL/GenBank/DDBJ whole genome shotgun (WGS) entry which is preliminary data.</text>
</comment>
<protein>
    <submittedName>
        <fullName evidence="1">Uncharacterized protein</fullName>
    </submittedName>
</protein>
<dbReference type="Proteomes" id="UP000662618">
    <property type="component" value="Unassembled WGS sequence"/>
</dbReference>
<organism evidence="1 2">
    <name type="scientific">Chryseobacterium aquaeductus</name>
    <dbReference type="NCBI Taxonomy" id="2675056"/>
    <lineage>
        <taxon>Bacteria</taxon>
        <taxon>Pseudomonadati</taxon>
        <taxon>Bacteroidota</taxon>
        <taxon>Flavobacteriia</taxon>
        <taxon>Flavobacteriales</taxon>
        <taxon>Weeksellaceae</taxon>
        <taxon>Chryseobacterium group</taxon>
        <taxon>Chryseobacterium</taxon>
    </lineage>
</organism>
<dbReference type="RefSeq" id="WP_228453599.1">
    <property type="nucleotide sequence ID" value="NZ_CAJIMS010000001.1"/>
</dbReference>
<reference evidence="1" key="1">
    <citation type="submission" date="2020-12" db="EMBL/GenBank/DDBJ databases">
        <authorList>
            <person name="Rodrigo-Torres L."/>
            <person name="Arahal R. D."/>
            <person name="Lucena T."/>
        </authorList>
    </citation>
    <scope>NUCLEOTIDE SEQUENCE</scope>
    <source>
        <strain evidence="1">CECT 9390</strain>
    </source>
</reference>
<dbReference type="AlphaFoldDB" id="A0A9N8MDP1"/>
<dbReference type="EMBL" id="CAJIMS010000001">
    <property type="protein sequence ID" value="CAD7800053.1"/>
    <property type="molecule type" value="Genomic_DNA"/>
</dbReference>
<accession>A0A9N8MDP1</accession>
<sequence length="69" mass="7699">MKIALTELKTKDLATLAQRIISISRSGKYPVIANHPLLGVLESSYADYDVVYAKQIYSRKGKDVAESRN</sequence>
<keyword evidence="2" id="KW-1185">Reference proteome</keyword>
<name>A0A9N8MDP1_9FLAO</name>
<evidence type="ECO:0000313" key="1">
    <source>
        <dbReference type="EMBL" id="CAD7800053.1"/>
    </source>
</evidence>
<evidence type="ECO:0000313" key="2">
    <source>
        <dbReference type="Proteomes" id="UP000662618"/>
    </source>
</evidence>
<gene>
    <name evidence="1" type="ORF">CHRY9390_00575</name>
</gene>